<name>A0A6J4VY19_9BACT</name>
<dbReference type="EMBL" id="CADCWM010001223">
    <property type="protein sequence ID" value="CAA9589988.1"/>
    <property type="molecule type" value="Genomic_DNA"/>
</dbReference>
<feature type="non-terminal residue" evidence="1">
    <location>
        <position position="101"/>
    </location>
</feature>
<protein>
    <submittedName>
        <fullName evidence="1">Uncharacterized protein</fullName>
    </submittedName>
</protein>
<reference evidence="1" key="1">
    <citation type="submission" date="2020-02" db="EMBL/GenBank/DDBJ databases">
        <authorList>
            <person name="Meier V. D."/>
        </authorList>
    </citation>
    <scope>NUCLEOTIDE SEQUENCE</scope>
    <source>
        <strain evidence="1">AVDCRST_MAG88</strain>
    </source>
</reference>
<evidence type="ECO:0000313" key="1">
    <source>
        <dbReference type="EMBL" id="CAA9589988.1"/>
    </source>
</evidence>
<dbReference type="AlphaFoldDB" id="A0A6J4VY19"/>
<accession>A0A6J4VY19</accession>
<organism evidence="1">
    <name type="scientific">uncultured Thermomicrobiales bacterium</name>
    <dbReference type="NCBI Taxonomy" id="1645740"/>
    <lineage>
        <taxon>Bacteria</taxon>
        <taxon>Pseudomonadati</taxon>
        <taxon>Thermomicrobiota</taxon>
        <taxon>Thermomicrobia</taxon>
        <taxon>Thermomicrobiales</taxon>
        <taxon>environmental samples</taxon>
    </lineage>
</organism>
<sequence length="101" mass="10304">MPLPPPVTALAPAAPPFAFLAPVVTAGIALRAALDGATALAEGRSALATLVRPGRSLRRAGAAGFARRLRLCRRTARRLLAFRRRGAQVGLEAGVGLAGLG</sequence>
<proteinExistence type="predicted"/>
<gene>
    <name evidence="1" type="ORF">AVDCRST_MAG88-4706</name>
</gene>